<dbReference type="Proteomes" id="UP000317650">
    <property type="component" value="Chromosome 8"/>
</dbReference>
<accession>A0A4S8K2U0</accession>
<protein>
    <submittedName>
        <fullName evidence="2">Uncharacterized protein</fullName>
    </submittedName>
</protein>
<feature type="region of interest" description="Disordered" evidence="1">
    <location>
        <begin position="1"/>
        <end position="20"/>
    </location>
</feature>
<sequence length="186" mass="19736">MGKHMNGLSPTLGRRRDAGFGGIPPLDRARPASFSFLAAEFSFSDLVVPSPVVLLAFVMKLLSLRGGRASSISSPRPSVNPKLGSKDTPLEVEAGRPLKRTKIIASEGAEAVPVRPRVVAAKRVECAEAGPLRGVAGPSWEATEKDPRPPTVRDLCRLPAGTDEPFWSLVMGELPTGEASDPLVAY</sequence>
<dbReference type="EMBL" id="PYDT01000002">
    <property type="protein sequence ID" value="THU69084.1"/>
    <property type="molecule type" value="Genomic_DNA"/>
</dbReference>
<organism evidence="2 3">
    <name type="scientific">Musa balbisiana</name>
    <name type="common">Banana</name>
    <dbReference type="NCBI Taxonomy" id="52838"/>
    <lineage>
        <taxon>Eukaryota</taxon>
        <taxon>Viridiplantae</taxon>
        <taxon>Streptophyta</taxon>
        <taxon>Embryophyta</taxon>
        <taxon>Tracheophyta</taxon>
        <taxon>Spermatophyta</taxon>
        <taxon>Magnoliopsida</taxon>
        <taxon>Liliopsida</taxon>
        <taxon>Zingiberales</taxon>
        <taxon>Musaceae</taxon>
        <taxon>Musa</taxon>
    </lineage>
</organism>
<name>A0A4S8K2U0_MUSBA</name>
<comment type="caution">
    <text evidence="2">The sequence shown here is derived from an EMBL/GenBank/DDBJ whole genome shotgun (WGS) entry which is preliminary data.</text>
</comment>
<evidence type="ECO:0000256" key="1">
    <source>
        <dbReference type="SAM" id="MobiDB-lite"/>
    </source>
</evidence>
<evidence type="ECO:0000313" key="2">
    <source>
        <dbReference type="EMBL" id="THU69084.1"/>
    </source>
</evidence>
<keyword evidence="3" id="KW-1185">Reference proteome</keyword>
<evidence type="ECO:0000313" key="3">
    <source>
        <dbReference type="Proteomes" id="UP000317650"/>
    </source>
</evidence>
<dbReference type="AlphaFoldDB" id="A0A4S8K2U0"/>
<gene>
    <name evidence="2" type="ORF">C4D60_Mb08t10640</name>
</gene>
<proteinExistence type="predicted"/>
<feature type="region of interest" description="Disordered" evidence="1">
    <location>
        <begin position="68"/>
        <end position="89"/>
    </location>
</feature>
<reference evidence="2 3" key="1">
    <citation type="journal article" date="2019" name="Nat. Plants">
        <title>Genome sequencing of Musa balbisiana reveals subgenome evolution and function divergence in polyploid bananas.</title>
        <authorList>
            <person name="Yao X."/>
        </authorList>
    </citation>
    <scope>NUCLEOTIDE SEQUENCE [LARGE SCALE GENOMIC DNA]</scope>
    <source>
        <strain evidence="3">cv. DH-PKW</strain>
        <tissue evidence="2">Leaves</tissue>
    </source>
</reference>